<dbReference type="InterPro" id="IPR002220">
    <property type="entry name" value="DapA-like"/>
</dbReference>
<sequence length="296" mass="31884">MLFGQVVTAMVTPFDQQGEIDFQATENLVNYLIANGSDALVVAGTTGESPTLTNEEKLALFKSVVKIANGRIPIIAGTGSNHTKASIELTKQAEQTGVDGIMLVTPYYSKPSQEGIYRHFQSIAEATSLPIMLYNVPGRTVANASAETIVRLSEIDSIVSIKEASGDLDQITEIIRRTPHDFTLYSGDDGLTLPVLSVGGTGVVSVASHIIGNEMQEMVNQYRNGNVIRSAEVHQHLLPIMKALFAAPSPTPVKAALNLKGISVGSVRLPMVPLHQEEYEELKHVLQFSQSMVSAI</sequence>
<evidence type="ECO:0000256" key="7">
    <source>
        <dbReference type="ARBA" id="ARBA00022915"/>
    </source>
</evidence>
<dbReference type="PANTHER" id="PTHR12128:SF66">
    <property type="entry name" value="4-HYDROXY-2-OXOGLUTARATE ALDOLASE, MITOCHONDRIAL"/>
    <property type="match status" value="1"/>
</dbReference>
<dbReference type="InterPro" id="IPR020624">
    <property type="entry name" value="Schiff_base-form_aldolases_CS"/>
</dbReference>
<dbReference type="GO" id="GO:0008840">
    <property type="term" value="F:4-hydroxy-tetrahydrodipicolinate synthase activity"/>
    <property type="evidence" value="ECO:0007669"/>
    <property type="project" value="UniProtKB-UniRule"/>
</dbReference>
<dbReference type="PANTHER" id="PTHR12128">
    <property type="entry name" value="DIHYDRODIPICOLINATE SYNTHASE"/>
    <property type="match status" value="1"/>
</dbReference>
<dbReference type="InterPro" id="IPR005263">
    <property type="entry name" value="DapA"/>
</dbReference>
<evidence type="ECO:0000313" key="16">
    <source>
        <dbReference type="EMBL" id="CDQ38691.1"/>
    </source>
</evidence>
<dbReference type="AlphaFoldDB" id="A0A024Q9R2"/>
<keyword evidence="9 12" id="KW-0456">Lyase</keyword>
<comment type="similarity">
    <text evidence="3 12 13">Belongs to the DapA family.</text>
</comment>
<feature type="binding site" evidence="12 15">
    <location>
        <position position="46"/>
    </location>
    <ligand>
        <name>pyruvate</name>
        <dbReference type="ChEBI" id="CHEBI:15361"/>
    </ligand>
</feature>
<dbReference type="InterPro" id="IPR013785">
    <property type="entry name" value="Aldolase_TIM"/>
</dbReference>
<keyword evidence="5 12" id="KW-0963">Cytoplasm</keyword>
<dbReference type="SUPFAM" id="SSF51569">
    <property type="entry name" value="Aldolase"/>
    <property type="match status" value="1"/>
</dbReference>
<dbReference type="PROSITE" id="PS00665">
    <property type="entry name" value="DHDPS_1"/>
    <property type="match status" value="1"/>
</dbReference>
<feature type="site" description="Part of a proton relay during catalysis" evidence="12">
    <location>
        <position position="45"/>
    </location>
</feature>
<dbReference type="Pfam" id="PF00701">
    <property type="entry name" value="DHDPS"/>
    <property type="match status" value="1"/>
</dbReference>
<evidence type="ECO:0000313" key="17">
    <source>
        <dbReference type="Proteomes" id="UP000028875"/>
    </source>
</evidence>
<evidence type="ECO:0000256" key="12">
    <source>
        <dbReference type="HAMAP-Rule" id="MF_00418"/>
    </source>
</evidence>
<dbReference type="GO" id="GO:0005829">
    <property type="term" value="C:cytosol"/>
    <property type="evidence" value="ECO:0007669"/>
    <property type="project" value="TreeGrafter"/>
</dbReference>
<dbReference type="Proteomes" id="UP000028875">
    <property type="component" value="Unassembled WGS sequence"/>
</dbReference>
<evidence type="ECO:0000256" key="4">
    <source>
        <dbReference type="ARBA" id="ARBA00012086"/>
    </source>
</evidence>
<feature type="active site" description="Schiff-base intermediate with substrate" evidence="12 14">
    <location>
        <position position="162"/>
    </location>
</feature>
<dbReference type="eggNOG" id="COG0329">
    <property type="taxonomic scope" value="Bacteria"/>
</dbReference>
<dbReference type="GO" id="GO:0019877">
    <property type="term" value="P:diaminopimelate biosynthetic process"/>
    <property type="evidence" value="ECO:0007669"/>
    <property type="project" value="UniProtKB-UniRule"/>
</dbReference>
<comment type="subunit">
    <text evidence="12">Homotetramer; dimer of dimers.</text>
</comment>
<dbReference type="RefSeq" id="WP_038242698.1">
    <property type="nucleotide sequence ID" value="NZ_BNER01000010.1"/>
</dbReference>
<feature type="binding site" evidence="12 15">
    <location>
        <position position="204"/>
    </location>
    <ligand>
        <name>pyruvate</name>
        <dbReference type="ChEBI" id="CHEBI:15361"/>
    </ligand>
</feature>
<dbReference type="UniPathway" id="UPA00034">
    <property type="reaction ID" value="UER00017"/>
</dbReference>
<evidence type="ECO:0000256" key="2">
    <source>
        <dbReference type="ARBA" id="ARBA00005120"/>
    </source>
</evidence>
<organism evidence="16 17">
    <name type="scientific">Virgibacillus massiliensis</name>
    <dbReference type="NCBI Taxonomy" id="1462526"/>
    <lineage>
        <taxon>Bacteria</taxon>
        <taxon>Bacillati</taxon>
        <taxon>Bacillota</taxon>
        <taxon>Bacilli</taxon>
        <taxon>Bacillales</taxon>
        <taxon>Bacillaceae</taxon>
        <taxon>Virgibacillus</taxon>
    </lineage>
</organism>
<accession>A0A024Q9R2</accession>
<gene>
    <name evidence="16" type="primary">dapA_1</name>
    <name evidence="12" type="synonym">dapA</name>
    <name evidence="16" type="ORF">BN990_00963</name>
</gene>
<dbReference type="STRING" id="1462526.BN990_00963"/>
<reference evidence="16 17" key="1">
    <citation type="submission" date="2014-03" db="EMBL/GenBank/DDBJ databases">
        <authorList>
            <person name="Urmite Genomes U."/>
        </authorList>
    </citation>
    <scope>NUCLEOTIDE SEQUENCE [LARGE SCALE GENOMIC DNA]</scope>
    <source>
        <strain evidence="16 17">Vm-5</strain>
    </source>
</reference>
<comment type="catalytic activity">
    <reaction evidence="11 12">
        <text>L-aspartate 4-semialdehyde + pyruvate = (2S,4S)-4-hydroxy-2,3,4,5-tetrahydrodipicolinate + H2O + H(+)</text>
        <dbReference type="Rhea" id="RHEA:34171"/>
        <dbReference type="ChEBI" id="CHEBI:15361"/>
        <dbReference type="ChEBI" id="CHEBI:15377"/>
        <dbReference type="ChEBI" id="CHEBI:15378"/>
        <dbReference type="ChEBI" id="CHEBI:67139"/>
        <dbReference type="ChEBI" id="CHEBI:537519"/>
        <dbReference type="EC" id="4.3.3.7"/>
    </reaction>
</comment>
<evidence type="ECO:0000256" key="15">
    <source>
        <dbReference type="PIRSR" id="PIRSR001365-2"/>
    </source>
</evidence>
<dbReference type="CDD" id="cd00950">
    <property type="entry name" value="DHDPS"/>
    <property type="match status" value="1"/>
</dbReference>
<dbReference type="Gene3D" id="3.20.20.70">
    <property type="entry name" value="Aldolase class I"/>
    <property type="match status" value="1"/>
</dbReference>
<protein>
    <recommendedName>
        <fullName evidence="4 12">4-hydroxy-tetrahydrodipicolinate synthase</fullName>
        <shortName evidence="12">HTPA synthase</shortName>
        <ecNumber evidence="4 12">4.3.3.7</ecNumber>
    </recommendedName>
</protein>
<evidence type="ECO:0000256" key="3">
    <source>
        <dbReference type="ARBA" id="ARBA00007592"/>
    </source>
</evidence>
<dbReference type="EMBL" id="CCDP010000001">
    <property type="protein sequence ID" value="CDQ38691.1"/>
    <property type="molecule type" value="Genomic_DNA"/>
</dbReference>
<evidence type="ECO:0000256" key="6">
    <source>
        <dbReference type="ARBA" id="ARBA00022605"/>
    </source>
</evidence>
<dbReference type="OrthoDB" id="9782828at2"/>
<dbReference type="SMART" id="SM01130">
    <property type="entry name" value="DHDPS"/>
    <property type="match status" value="1"/>
</dbReference>
<keyword evidence="7 12" id="KW-0220">Diaminopimelate biosynthesis</keyword>
<comment type="caution">
    <text evidence="12">Was originally thought to be a dihydrodipicolinate synthase (DHDPS), catalyzing the condensation of (S)-aspartate-beta-semialdehyde [(S)-ASA] and pyruvate to dihydrodipicolinate (DHDP). However, it was shown in E.coli that the product of the enzymatic reaction is not dihydrodipicolinate but in fact (4S)-4-hydroxy-2,3,4,5-tetrahydro-(2S)-dipicolinic acid (HTPA), and that the consecutive dehydration reaction leading to DHDP is not spontaneous but catalyzed by DapB.</text>
</comment>
<feature type="active site" description="Proton donor/acceptor" evidence="12 14">
    <location>
        <position position="134"/>
    </location>
</feature>
<evidence type="ECO:0000256" key="8">
    <source>
        <dbReference type="ARBA" id="ARBA00023154"/>
    </source>
</evidence>
<evidence type="ECO:0000256" key="1">
    <source>
        <dbReference type="ARBA" id="ARBA00003294"/>
    </source>
</evidence>
<comment type="caution">
    <text evidence="16">The sequence shown here is derived from an EMBL/GenBank/DDBJ whole genome shotgun (WGS) entry which is preliminary data.</text>
</comment>
<comment type="function">
    <text evidence="1 12">Catalyzes the condensation of (S)-aspartate-beta-semialdehyde [(S)-ASA] and pyruvate to 4-hydroxy-tetrahydrodipicolinate (HTPA).</text>
</comment>
<comment type="pathway">
    <text evidence="2 12">Amino-acid biosynthesis; L-lysine biosynthesis via DAP pathway; (S)-tetrahydrodipicolinate from L-aspartate: step 3/4.</text>
</comment>
<keyword evidence="6 12" id="KW-0028">Amino-acid biosynthesis</keyword>
<evidence type="ECO:0000256" key="11">
    <source>
        <dbReference type="ARBA" id="ARBA00047836"/>
    </source>
</evidence>
<comment type="subcellular location">
    <subcellularLocation>
        <location evidence="12">Cytoplasm</location>
    </subcellularLocation>
</comment>
<dbReference type="HAMAP" id="MF_00418">
    <property type="entry name" value="DapA"/>
    <property type="match status" value="1"/>
</dbReference>
<dbReference type="EC" id="4.3.3.7" evidence="4 12"/>
<evidence type="ECO:0000256" key="5">
    <source>
        <dbReference type="ARBA" id="ARBA00022490"/>
    </source>
</evidence>
<feature type="site" description="Part of a proton relay during catalysis" evidence="12">
    <location>
        <position position="108"/>
    </location>
</feature>
<keyword evidence="17" id="KW-1185">Reference proteome</keyword>
<evidence type="ECO:0000256" key="10">
    <source>
        <dbReference type="ARBA" id="ARBA00023270"/>
    </source>
</evidence>
<dbReference type="GO" id="GO:0009089">
    <property type="term" value="P:lysine biosynthetic process via diaminopimelate"/>
    <property type="evidence" value="ECO:0007669"/>
    <property type="project" value="UniProtKB-UniRule"/>
</dbReference>
<name>A0A024Q9R2_9BACI</name>
<keyword evidence="10 12" id="KW-0704">Schiff base</keyword>
<dbReference type="PIRSF" id="PIRSF001365">
    <property type="entry name" value="DHDPS"/>
    <property type="match status" value="1"/>
</dbReference>
<evidence type="ECO:0000256" key="14">
    <source>
        <dbReference type="PIRSR" id="PIRSR001365-1"/>
    </source>
</evidence>
<reference evidence="17" key="2">
    <citation type="submission" date="2014-05" db="EMBL/GenBank/DDBJ databases">
        <title>Draft genome sequence of Virgibacillus massiliensis Vm-5.</title>
        <authorList>
            <person name="Khelaifia S."/>
            <person name="Croce O."/>
            <person name="Lagier J.C."/>
            <person name="Raoult D."/>
        </authorList>
    </citation>
    <scope>NUCLEOTIDE SEQUENCE [LARGE SCALE GENOMIC DNA]</scope>
    <source>
        <strain evidence="17">Vm-5</strain>
    </source>
</reference>
<evidence type="ECO:0000256" key="9">
    <source>
        <dbReference type="ARBA" id="ARBA00023239"/>
    </source>
</evidence>
<dbReference type="PRINTS" id="PR00146">
    <property type="entry name" value="DHPICSNTHASE"/>
</dbReference>
<keyword evidence="8 12" id="KW-0457">Lysine biosynthesis</keyword>
<dbReference type="NCBIfam" id="TIGR00674">
    <property type="entry name" value="dapA"/>
    <property type="match status" value="1"/>
</dbReference>
<evidence type="ECO:0000256" key="13">
    <source>
        <dbReference type="PIRNR" id="PIRNR001365"/>
    </source>
</evidence>
<proteinExistence type="inferred from homology"/>